<reference evidence="1 2" key="1">
    <citation type="submission" date="2016-07" db="EMBL/GenBank/DDBJ databases">
        <title>Draft genome of a psychrotolerant acidophile Acidithiobacillus ferrivorans strain YL15.</title>
        <authorList>
            <person name="Peng T."/>
            <person name="Ma L."/>
            <person name="Nan M."/>
            <person name="An N."/>
            <person name="Wang M."/>
            <person name="Qiu G."/>
            <person name="Zeng W."/>
        </authorList>
    </citation>
    <scope>NUCLEOTIDE SEQUENCE [LARGE SCALE GENOMIC DNA]</scope>
    <source>
        <strain evidence="1 2">YL15</strain>
    </source>
</reference>
<evidence type="ECO:0000313" key="2">
    <source>
        <dbReference type="Proteomes" id="UP000093129"/>
    </source>
</evidence>
<dbReference type="EMBL" id="MASQ01000096">
    <property type="protein sequence ID" value="OCB02404.1"/>
    <property type="molecule type" value="Genomic_DNA"/>
</dbReference>
<evidence type="ECO:0000313" key="1">
    <source>
        <dbReference type="EMBL" id="OCB02404.1"/>
    </source>
</evidence>
<proteinExistence type="predicted"/>
<gene>
    <name evidence="1" type="ORF">BBC27_13185</name>
</gene>
<comment type="caution">
    <text evidence="1">The sequence shown here is derived from an EMBL/GenBank/DDBJ whole genome shotgun (WGS) entry which is preliminary data.</text>
</comment>
<dbReference type="SUPFAM" id="SSF82784">
    <property type="entry name" value="OsmC-like"/>
    <property type="match status" value="1"/>
</dbReference>
<name>A0A1B9BXM2_9PROT</name>
<dbReference type="Proteomes" id="UP000093129">
    <property type="component" value="Unassembled WGS sequence"/>
</dbReference>
<evidence type="ECO:0008006" key="3">
    <source>
        <dbReference type="Google" id="ProtNLM"/>
    </source>
</evidence>
<dbReference type="Gene3D" id="3.30.300.20">
    <property type="match status" value="1"/>
</dbReference>
<sequence>MTMRETTVHIFKDKERHIVACQLEDSKNIILRFSLDDAQLTPLHMLNIALGQCIAELALRFLERRNLKSCCLTTICMAVKNTGSVRIECADIILKLPLQLSAEDETVLIRMLHQCPIHSAISGSVSIRISICDGRELISQYEQNLLTNV</sequence>
<dbReference type="AlphaFoldDB" id="A0A1B9BXM2"/>
<dbReference type="InterPro" id="IPR036102">
    <property type="entry name" value="OsmC/Ohrsf"/>
</dbReference>
<accession>A0A1B9BXM2</accession>
<dbReference type="InterPro" id="IPR015946">
    <property type="entry name" value="KH_dom-like_a/b"/>
</dbReference>
<organism evidence="1 2">
    <name type="scientific">Acidithiobacillus ferrivorans</name>
    <dbReference type="NCBI Taxonomy" id="160808"/>
    <lineage>
        <taxon>Bacteria</taxon>
        <taxon>Pseudomonadati</taxon>
        <taxon>Pseudomonadota</taxon>
        <taxon>Acidithiobacillia</taxon>
        <taxon>Acidithiobacillales</taxon>
        <taxon>Acidithiobacillaceae</taxon>
        <taxon>Acidithiobacillus</taxon>
    </lineage>
</organism>
<protein>
    <recommendedName>
        <fullName evidence="3">OsmC family protein</fullName>
    </recommendedName>
</protein>